<dbReference type="Proteomes" id="UP000287306">
    <property type="component" value="Unassembled WGS sequence"/>
</dbReference>
<dbReference type="Proteomes" id="UP000288347">
    <property type="component" value="Unassembled WGS sequence"/>
</dbReference>
<dbReference type="RefSeq" id="WP_126170303.1">
    <property type="nucleotide sequence ID" value="NZ_PELL01000166.1"/>
</dbReference>
<comment type="caution">
    <text evidence="2">The sequence shown here is derived from an EMBL/GenBank/DDBJ whole genome shotgun (WGS) entry which is preliminary data.</text>
</comment>
<dbReference type="EMBL" id="PEMH01000099">
    <property type="protein sequence ID" value="RTI01522.1"/>
    <property type="molecule type" value="Genomic_DNA"/>
</dbReference>
<evidence type="ECO:0000313" key="4">
    <source>
        <dbReference type="Proteomes" id="UP000286734"/>
    </source>
</evidence>
<accession>A0A430RTS5</accession>
<dbReference type="EMBL" id="PELY01000411">
    <property type="protein sequence ID" value="RTH23004.1"/>
    <property type="molecule type" value="Genomic_DNA"/>
</dbReference>
<dbReference type="EMBL" id="PELP01000222">
    <property type="protein sequence ID" value="RTH03671.1"/>
    <property type="molecule type" value="Genomic_DNA"/>
</dbReference>
<dbReference type="Proteomes" id="UP000286734">
    <property type="component" value="Unassembled WGS sequence"/>
</dbReference>
<evidence type="ECO:0000313" key="5">
    <source>
        <dbReference type="Proteomes" id="UP000287306"/>
    </source>
</evidence>
<name>A0A430RTS5_THESC</name>
<organism evidence="2 5">
    <name type="scientific">Thermus scotoductus</name>
    <dbReference type="NCBI Taxonomy" id="37636"/>
    <lineage>
        <taxon>Bacteria</taxon>
        <taxon>Thermotogati</taxon>
        <taxon>Deinococcota</taxon>
        <taxon>Deinococci</taxon>
        <taxon>Thermales</taxon>
        <taxon>Thermaceae</taxon>
        <taxon>Thermus</taxon>
    </lineage>
</organism>
<evidence type="ECO:0000313" key="2">
    <source>
        <dbReference type="EMBL" id="RTH23004.1"/>
    </source>
</evidence>
<proteinExistence type="predicted"/>
<evidence type="ECO:0000313" key="6">
    <source>
        <dbReference type="Proteomes" id="UP000288347"/>
    </source>
</evidence>
<evidence type="ECO:0000313" key="3">
    <source>
        <dbReference type="EMBL" id="RTI01522.1"/>
    </source>
</evidence>
<gene>
    <name evidence="3" type="ORF">CSW29_04075</name>
    <name evidence="2" type="ORF">CSW38_11620</name>
    <name evidence="1" type="ORF">CSW47_08225</name>
</gene>
<sequence>MLKKHEAEKLSRYLGLLGARGVKVVSRGGTWWAEQDAGYALDLGGVLGEVDRFYRVPLVELLMLAGGSLEPEALRLLSYAGRHRGWSGMVEAAKAIGILRKYSLLEREVAKVVEGIPVA</sequence>
<dbReference type="AlphaFoldDB" id="A0A430RTS5"/>
<evidence type="ECO:0000313" key="1">
    <source>
        <dbReference type="EMBL" id="RTH03671.1"/>
    </source>
</evidence>
<protein>
    <submittedName>
        <fullName evidence="2">Uncharacterized protein</fullName>
    </submittedName>
</protein>
<reference evidence="4 5" key="1">
    <citation type="journal article" date="2019" name="Extremophiles">
        <title>Biogeography of thermophiles and predominance of Thermus scotoductus in domestic water heaters.</title>
        <authorList>
            <person name="Wilpiszeski R.L."/>
            <person name="Zhang Z."/>
            <person name="House C.H."/>
        </authorList>
    </citation>
    <scope>NUCLEOTIDE SEQUENCE [LARGE SCALE GENOMIC DNA]</scope>
    <source>
        <strain evidence="3 6">16_S16</strain>
        <strain evidence="2 5">25_S25</strain>
        <strain evidence="1 4">34_S34</strain>
    </source>
</reference>